<evidence type="ECO:0000259" key="7">
    <source>
        <dbReference type="Pfam" id="PF20684"/>
    </source>
</evidence>
<dbReference type="Pfam" id="PF20684">
    <property type="entry name" value="Fung_rhodopsin"/>
    <property type="match status" value="1"/>
</dbReference>
<organism evidence="8 9">
    <name type="scientific">Anthostomella pinea</name>
    <dbReference type="NCBI Taxonomy" id="933095"/>
    <lineage>
        <taxon>Eukaryota</taxon>
        <taxon>Fungi</taxon>
        <taxon>Dikarya</taxon>
        <taxon>Ascomycota</taxon>
        <taxon>Pezizomycotina</taxon>
        <taxon>Sordariomycetes</taxon>
        <taxon>Xylariomycetidae</taxon>
        <taxon>Xylariales</taxon>
        <taxon>Xylariaceae</taxon>
        <taxon>Anthostomella</taxon>
    </lineage>
</organism>
<keyword evidence="2 6" id="KW-0812">Transmembrane</keyword>
<evidence type="ECO:0000256" key="1">
    <source>
        <dbReference type="ARBA" id="ARBA00004141"/>
    </source>
</evidence>
<proteinExistence type="inferred from homology"/>
<dbReference type="InterPro" id="IPR049326">
    <property type="entry name" value="Rhodopsin_dom_fungi"/>
</dbReference>
<dbReference type="PANTHER" id="PTHR33048">
    <property type="entry name" value="PTH11-LIKE INTEGRAL MEMBRANE PROTEIN (AFU_ORTHOLOGUE AFUA_5G11245)"/>
    <property type="match status" value="1"/>
</dbReference>
<dbReference type="PANTHER" id="PTHR33048:SF96">
    <property type="entry name" value="INTEGRAL MEMBRANE PROTEIN"/>
    <property type="match status" value="1"/>
</dbReference>
<keyword evidence="9" id="KW-1185">Reference proteome</keyword>
<comment type="caution">
    <text evidence="8">The sequence shown here is derived from an EMBL/GenBank/DDBJ whole genome shotgun (WGS) entry which is preliminary data.</text>
</comment>
<dbReference type="GO" id="GO:0016020">
    <property type="term" value="C:membrane"/>
    <property type="evidence" value="ECO:0007669"/>
    <property type="project" value="UniProtKB-SubCell"/>
</dbReference>
<feature type="transmembrane region" description="Helical" evidence="6">
    <location>
        <begin position="122"/>
        <end position="142"/>
    </location>
</feature>
<comment type="similarity">
    <text evidence="5">Belongs to the SAT4 family.</text>
</comment>
<dbReference type="EMBL" id="CAUWAG010000013">
    <property type="protein sequence ID" value="CAJ2509889.1"/>
    <property type="molecule type" value="Genomic_DNA"/>
</dbReference>
<reference evidence="8" key="1">
    <citation type="submission" date="2023-10" db="EMBL/GenBank/DDBJ databases">
        <authorList>
            <person name="Hackl T."/>
        </authorList>
    </citation>
    <scope>NUCLEOTIDE SEQUENCE</scope>
</reference>
<evidence type="ECO:0000256" key="6">
    <source>
        <dbReference type="SAM" id="Phobius"/>
    </source>
</evidence>
<feature type="transmembrane region" description="Helical" evidence="6">
    <location>
        <begin position="207"/>
        <end position="229"/>
    </location>
</feature>
<feature type="domain" description="Rhodopsin" evidence="7">
    <location>
        <begin position="27"/>
        <end position="269"/>
    </location>
</feature>
<dbReference type="InterPro" id="IPR052337">
    <property type="entry name" value="SAT4-like"/>
</dbReference>
<dbReference type="Proteomes" id="UP001295740">
    <property type="component" value="Unassembled WGS sequence"/>
</dbReference>
<evidence type="ECO:0000313" key="9">
    <source>
        <dbReference type="Proteomes" id="UP001295740"/>
    </source>
</evidence>
<feature type="transmembrane region" description="Helical" evidence="6">
    <location>
        <begin position="12"/>
        <end position="31"/>
    </location>
</feature>
<evidence type="ECO:0000256" key="3">
    <source>
        <dbReference type="ARBA" id="ARBA00022989"/>
    </source>
</evidence>
<protein>
    <submittedName>
        <fullName evidence="8">Uu.00g057890.m01.CDS01</fullName>
    </submittedName>
</protein>
<evidence type="ECO:0000256" key="4">
    <source>
        <dbReference type="ARBA" id="ARBA00023136"/>
    </source>
</evidence>
<evidence type="ECO:0000256" key="5">
    <source>
        <dbReference type="ARBA" id="ARBA00038359"/>
    </source>
</evidence>
<comment type="subcellular location">
    <subcellularLocation>
        <location evidence="1">Membrane</location>
        <topology evidence="1">Multi-pass membrane protein</topology>
    </subcellularLocation>
</comment>
<gene>
    <name evidence="8" type="ORF">KHLLAP_LOCUS10357</name>
</gene>
<name>A0AAI8YM88_9PEZI</name>
<dbReference type="AlphaFoldDB" id="A0AAI8YM88"/>
<evidence type="ECO:0000313" key="8">
    <source>
        <dbReference type="EMBL" id="CAJ2509889.1"/>
    </source>
</evidence>
<feature type="transmembrane region" description="Helical" evidence="6">
    <location>
        <begin position="43"/>
        <end position="64"/>
    </location>
</feature>
<accession>A0AAI8YM88</accession>
<keyword evidence="3 6" id="KW-1133">Transmembrane helix</keyword>
<feature type="transmembrane region" description="Helical" evidence="6">
    <location>
        <begin position="173"/>
        <end position="195"/>
    </location>
</feature>
<keyword evidence="4 6" id="KW-0472">Membrane</keyword>
<feature type="transmembrane region" description="Helical" evidence="6">
    <location>
        <begin position="92"/>
        <end position="110"/>
    </location>
</feature>
<sequence length="316" mass="35236">MAADDRGPELATITAVFLGLSSLTVFLRCYVRLCLLRTFRMEDYLALGTLLCFIVYSTFVMFSIQHGAGKHLDEVPAHDIPEALKMRWAGELAYVVTSLFLKFTIGIFLLRICSQKWQKVTIWVVLLVCLIFNLFYTFVAAFQCQPVSYYWLKHTDRITGACLNEEVITGSTYAAAAINACADWILGLLPIALVWNLDLGKRSKVSVAGILALGSIASSATIVRIPYVWQLTHDTDILYEFTDLALWSTVENGLGLTASSIATLKPLFRTFFGNPPPPPGSPLSRKRASGSVAFHCRGESEDSRYYEMDDYPQSVR</sequence>
<evidence type="ECO:0000256" key="2">
    <source>
        <dbReference type="ARBA" id="ARBA00022692"/>
    </source>
</evidence>